<dbReference type="AlphaFoldDB" id="A0AAN9NNU9"/>
<protein>
    <recommendedName>
        <fullName evidence="1">Glycosyl hydrolase family 31 C-terminal domain-containing protein</fullName>
    </recommendedName>
</protein>
<dbReference type="Pfam" id="PF21365">
    <property type="entry name" value="Glyco_hydro_31_3rd"/>
    <property type="match status" value="1"/>
</dbReference>
<feature type="domain" description="Glycosyl hydrolase family 31 C-terminal" evidence="1">
    <location>
        <begin position="1"/>
        <end position="75"/>
    </location>
</feature>
<organism evidence="2 3">
    <name type="scientific">Psophocarpus tetragonolobus</name>
    <name type="common">Winged bean</name>
    <name type="synonym">Dolichos tetragonolobus</name>
    <dbReference type="NCBI Taxonomy" id="3891"/>
    <lineage>
        <taxon>Eukaryota</taxon>
        <taxon>Viridiplantae</taxon>
        <taxon>Streptophyta</taxon>
        <taxon>Embryophyta</taxon>
        <taxon>Tracheophyta</taxon>
        <taxon>Spermatophyta</taxon>
        <taxon>Magnoliopsida</taxon>
        <taxon>eudicotyledons</taxon>
        <taxon>Gunneridae</taxon>
        <taxon>Pentapetalae</taxon>
        <taxon>rosids</taxon>
        <taxon>fabids</taxon>
        <taxon>Fabales</taxon>
        <taxon>Fabaceae</taxon>
        <taxon>Papilionoideae</taxon>
        <taxon>50 kb inversion clade</taxon>
        <taxon>NPAAA clade</taxon>
        <taxon>indigoferoid/millettioid clade</taxon>
        <taxon>Phaseoleae</taxon>
        <taxon>Psophocarpus</taxon>
    </lineage>
</organism>
<dbReference type="InterPro" id="IPR051816">
    <property type="entry name" value="Glycosyl_Hydrolase_31"/>
</dbReference>
<evidence type="ECO:0000259" key="1">
    <source>
        <dbReference type="Pfam" id="PF21365"/>
    </source>
</evidence>
<dbReference type="SUPFAM" id="SSF51011">
    <property type="entry name" value="Glycosyl hydrolase domain"/>
    <property type="match status" value="1"/>
</dbReference>
<dbReference type="InterPro" id="IPR048395">
    <property type="entry name" value="Glyco_hydro_31_C"/>
</dbReference>
<dbReference type="Proteomes" id="UP001386955">
    <property type="component" value="Unassembled WGS sequence"/>
</dbReference>
<dbReference type="PANTHER" id="PTHR43863:SF2">
    <property type="entry name" value="MALTASE-GLUCOAMYLASE"/>
    <property type="match status" value="1"/>
</dbReference>
<accession>A0AAN9NNU9</accession>
<evidence type="ECO:0000313" key="3">
    <source>
        <dbReference type="Proteomes" id="UP001386955"/>
    </source>
</evidence>
<comment type="caution">
    <text evidence="2">The sequence shown here is derived from an EMBL/GenBank/DDBJ whole genome shotgun (WGS) entry which is preliminary data.</text>
</comment>
<dbReference type="PANTHER" id="PTHR43863">
    <property type="entry name" value="HYDROLASE, PUTATIVE (AFU_ORTHOLOGUE AFUA_1G03140)-RELATED"/>
    <property type="match status" value="1"/>
</dbReference>
<reference evidence="2 3" key="1">
    <citation type="submission" date="2024-01" db="EMBL/GenBank/DDBJ databases">
        <title>The genomes of 5 underutilized Papilionoideae crops provide insights into root nodulation and disease resistanc.</title>
        <authorList>
            <person name="Jiang F."/>
        </authorList>
    </citation>
    <scope>NUCLEOTIDE SEQUENCE [LARGE SCALE GENOMIC DNA]</scope>
    <source>
        <strain evidence="2">DUOXIRENSHENG_FW03</strain>
        <tissue evidence="2">Leaves</tissue>
    </source>
</reference>
<sequence>MEFPSDEATFSNDEVFMVGSSLLVQGIYTEQAKHASVYFPREQSWYDLRTGVVYKGGVTHKLEVTEETIPVFQRELVCIHVDEK</sequence>
<dbReference type="Gene3D" id="2.60.40.1180">
    <property type="entry name" value="Golgi alpha-mannosidase II"/>
    <property type="match status" value="1"/>
</dbReference>
<keyword evidence="3" id="KW-1185">Reference proteome</keyword>
<evidence type="ECO:0000313" key="2">
    <source>
        <dbReference type="EMBL" id="KAK7376182.1"/>
    </source>
</evidence>
<name>A0AAN9NNU9_PSOTE</name>
<proteinExistence type="predicted"/>
<dbReference type="EMBL" id="JAYMYS010000033">
    <property type="protein sequence ID" value="KAK7376182.1"/>
    <property type="molecule type" value="Genomic_DNA"/>
</dbReference>
<gene>
    <name evidence="2" type="ORF">VNO78_35036</name>
</gene>
<dbReference type="InterPro" id="IPR013780">
    <property type="entry name" value="Glyco_hydro_b"/>
</dbReference>